<dbReference type="Proteomes" id="UP000693946">
    <property type="component" value="Linkage Group LG12"/>
</dbReference>
<protein>
    <submittedName>
        <fullName evidence="1">Uncharacterized protein</fullName>
    </submittedName>
</protein>
<evidence type="ECO:0000313" key="1">
    <source>
        <dbReference type="EMBL" id="KAG7517159.1"/>
    </source>
</evidence>
<sequence>MKRRIRDSREGGISAATPALRSQKLPLTAAQPQTINQVHNADLKSNNTCNPAARLSHLPLCAIWQECLLKFGCSSLMRWRSAMESMSMVTFTPVIFSVHLVHTPPLLLPPPPLRLATRQRRNCNVYETL</sequence>
<reference evidence="1 2" key="1">
    <citation type="journal article" date="2021" name="Sci. Rep.">
        <title>Chromosome anchoring in Senegalese sole (Solea senegalensis) reveals sex-associated markers and genome rearrangements in flatfish.</title>
        <authorList>
            <person name="Guerrero-Cozar I."/>
            <person name="Gomez-Garrido J."/>
            <person name="Berbel C."/>
            <person name="Martinez-Blanch J.F."/>
            <person name="Alioto T."/>
            <person name="Claros M.G."/>
            <person name="Gagnaire P.A."/>
            <person name="Manchado M."/>
        </authorList>
    </citation>
    <scope>NUCLEOTIDE SEQUENCE [LARGE SCALE GENOMIC DNA]</scope>
    <source>
        <strain evidence="1">Sse05_10M</strain>
    </source>
</reference>
<keyword evidence="2" id="KW-1185">Reference proteome</keyword>
<comment type="caution">
    <text evidence="1">The sequence shown here is derived from an EMBL/GenBank/DDBJ whole genome shotgun (WGS) entry which is preliminary data.</text>
</comment>
<organism evidence="1 2">
    <name type="scientific">Solea senegalensis</name>
    <name type="common">Senegalese sole</name>
    <dbReference type="NCBI Taxonomy" id="28829"/>
    <lineage>
        <taxon>Eukaryota</taxon>
        <taxon>Metazoa</taxon>
        <taxon>Chordata</taxon>
        <taxon>Craniata</taxon>
        <taxon>Vertebrata</taxon>
        <taxon>Euteleostomi</taxon>
        <taxon>Actinopterygii</taxon>
        <taxon>Neopterygii</taxon>
        <taxon>Teleostei</taxon>
        <taxon>Neoteleostei</taxon>
        <taxon>Acanthomorphata</taxon>
        <taxon>Carangaria</taxon>
        <taxon>Pleuronectiformes</taxon>
        <taxon>Pleuronectoidei</taxon>
        <taxon>Soleidae</taxon>
        <taxon>Solea</taxon>
    </lineage>
</organism>
<gene>
    <name evidence="1" type="ORF">JOB18_000170</name>
</gene>
<evidence type="ECO:0000313" key="2">
    <source>
        <dbReference type="Proteomes" id="UP000693946"/>
    </source>
</evidence>
<dbReference type="EMBL" id="JAGKHQ010000004">
    <property type="protein sequence ID" value="KAG7517159.1"/>
    <property type="molecule type" value="Genomic_DNA"/>
</dbReference>
<accession>A0AAV6SJA7</accession>
<proteinExistence type="predicted"/>
<dbReference type="AlphaFoldDB" id="A0AAV6SJA7"/>
<name>A0AAV6SJA7_SOLSE</name>